<comment type="caution">
    <text evidence="13">The sequence shown here is derived from an EMBL/GenBank/DDBJ whole genome shotgun (WGS) entry which is preliminary data.</text>
</comment>
<feature type="transmembrane region" description="Helical" evidence="10">
    <location>
        <begin position="352"/>
        <end position="371"/>
    </location>
</feature>
<dbReference type="Gene3D" id="3.40.50.300">
    <property type="entry name" value="P-loop containing nucleotide triphosphate hydrolases"/>
    <property type="match status" value="2"/>
</dbReference>
<dbReference type="PANTHER" id="PTHR24223:SF456">
    <property type="entry name" value="MULTIDRUG RESISTANCE-ASSOCIATED PROTEIN LETHAL(2)03659"/>
    <property type="match status" value="1"/>
</dbReference>
<evidence type="ECO:0000256" key="4">
    <source>
        <dbReference type="ARBA" id="ARBA00022692"/>
    </source>
</evidence>
<dbReference type="Gene3D" id="1.20.1560.10">
    <property type="entry name" value="ABC transporter type 1, transmembrane domain"/>
    <property type="match status" value="2"/>
</dbReference>
<dbReference type="Proteomes" id="UP000837801">
    <property type="component" value="Unassembled WGS sequence"/>
</dbReference>
<dbReference type="PROSITE" id="PS50893">
    <property type="entry name" value="ABC_TRANSPORTER_2"/>
    <property type="match status" value="2"/>
</dbReference>
<dbReference type="InterPro" id="IPR050173">
    <property type="entry name" value="ABC_transporter_C-like"/>
</dbReference>
<evidence type="ECO:0000313" key="14">
    <source>
        <dbReference type="Proteomes" id="UP000837801"/>
    </source>
</evidence>
<dbReference type="GO" id="GO:0016887">
    <property type="term" value="F:ATP hydrolysis activity"/>
    <property type="evidence" value="ECO:0007669"/>
    <property type="project" value="InterPro"/>
</dbReference>
<feature type="transmembrane region" description="Helical" evidence="10">
    <location>
        <begin position="391"/>
        <end position="412"/>
    </location>
</feature>
<evidence type="ECO:0000256" key="7">
    <source>
        <dbReference type="ARBA" id="ARBA00022989"/>
    </source>
</evidence>
<sequence>MSNEATIALENGAVLVKQKRLLSRFFTDKVPPIPLPEERLEYGYNNANILSKVFFWWLHPILKTGYIRTLTNMDLFKLAPNLTADVMAAKFNDSLSRRANGNIITKKIMVLSLIDVFFKQYFLACVCLLLSSVCSTVNPLLVRNLILFVEDRADSDNVSMGKGVGYAIGVALLSAAAAVFNHHFLYRATTTGAQARSLLTKVIFDKSCKLSARARHDYPIGTLTSIMGTDVSRVDFALGYQPYFIVFIFPTAIAIALLVINIGVSSLVGIGVMFLFLVALGLSTIKLGALRRSVSQYTDKRVNYIKEVLYNLKIIKYYSWEESYVENITEVRKSEMRLVFIIQTIRNALTSLAYSLNVISYMVAFLVLYAIDSGRHNPAAIFSSISLFNVLNQQMVYLPLVLPASADMLIALDKIGKFLSAEEDEIIHGSMQTKREDNVALEIKDADFEWEIFEATEEGTDGEVQSEIVEVKSSIDGSKDEKDDDSYNTTKNEGKSLSPFKLENLNLEIKRGDFVVIVGSIGSGKSSLLQAIAGFMKRTKGEVNIYDSSLLCGPNWVQSCSIRDNVTFGSDYDADLYREVMDVCCLQEDMNQLTAGDMTEVGERGITLSGGQKARLNLARAIYKQKSIILLDDILSAVDAKVGKEIIEKCILGFLSESTRILATHQLSLIGSADKLIFMEKNGSLKYGTLEELNAYPNFVNFMKYDTLKSKNTQKETNVEEIESELDIVSKSKEASSSAMATGKTVTEEERAVNSISFEVYKQFISAGSGIFTKYGIIPVVIIFVTVAVFCTIFTNTWLSFWTSDKFPTLSSGQYIGIYVMFTCLAVIFLAIQFGIMAYFSTTSSEILNIYAIQKIVRVPMSYMDVTPMGRILNRFTKDTDVLDNEFGTQLRLFVYSTSLVIGVFILCICYLPWFALSIPPFTVIFFSIGSYYLATAREIKRLEAVKRSFVYNNFNETLQGMDVIKAFNSESHFKVKNSYFIDSMCEAYYITIANQRWFCLNMDLLAAAFVLIVALLCVCGVFNIGASSSGLVVTYVLQVASSLTIVLRSYTNIENEMNSVERVQHYAFKLPQEAPPILEGDAKLLQAGWPNSGTIEFKDVSMKYRPGLPLVLNNVDIKINSGEKIGICGRTGAGKSSIVTALYRISEIEGGQIYIDGVDISQLGLKTLRSNLSIIPQDPTLFYGSIRKNLDPFQYSTDDKLWNALRRVGLVTAEEAEIMKTSSQTNSDSLELKFGLDQIVEDNGSNFSLGEKQLIALARALIRDTKILVLDEATSSVDYKTDAFIQKIIAAEFTSCTVLSIAHRLKTILDYDKILVLDKGSVAEYDNPKDLFSNKKSIFRDMCLKSHISEEDFHNKS</sequence>
<evidence type="ECO:0000259" key="11">
    <source>
        <dbReference type="PROSITE" id="PS50893"/>
    </source>
</evidence>
<keyword evidence="5" id="KW-0547">Nucleotide-binding</keyword>
<reference evidence="13" key="1">
    <citation type="submission" date="2022-03" db="EMBL/GenBank/DDBJ databases">
        <authorList>
            <person name="Legras J.-L."/>
            <person name="Devillers H."/>
            <person name="Grondin C."/>
        </authorList>
    </citation>
    <scope>NUCLEOTIDE SEQUENCE</scope>
    <source>
        <strain evidence="13">CLIB 1423</strain>
    </source>
</reference>
<organism evidence="13 14">
    <name type="scientific">[Candida] railenensis</name>
    <dbReference type="NCBI Taxonomy" id="45579"/>
    <lineage>
        <taxon>Eukaryota</taxon>
        <taxon>Fungi</taxon>
        <taxon>Dikarya</taxon>
        <taxon>Ascomycota</taxon>
        <taxon>Saccharomycotina</taxon>
        <taxon>Pichiomycetes</taxon>
        <taxon>Debaryomycetaceae</taxon>
        <taxon>Kurtzmaniella</taxon>
    </lineage>
</organism>
<name>A0A9P0QK36_9ASCO</name>
<feature type="domain" description="ABC transmembrane type-1" evidence="12">
    <location>
        <begin position="780"/>
        <end position="1056"/>
    </location>
</feature>
<comment type="similarity">
    <text evidence="2">Belongs to the ABC transporter superfamily. ABCC family. Conjugate transporter (TC 3.A.1.208) subfamily.</text>
</comment>
<dbReference type="SUPFAM" id="SSF52540">
    <property type="entry name" value="P-loop containing nucleoside triphosphate hydrolases"/>
    <property type="match status" value="2"/>
</dbReference>
<dbReference type="EMBL" id="CAKXYY010000002">
    <property type="protein sequence ID" value="CAH2350577.1"/>
    <property type="molecule type" value="Genomic_DNA"/>
</dbReference>
<protein>
    <submittedName>
        <fullName evidence="13">Oligomycin resistance ATP-dependent permease Yor1p</fullName>
    </submittedName>
</protein>
<dbReference type="InterPro" id="IPR036640">
    <property type="entry name" value="ABC1_TM_sf"/>
</dbReference>
<feature type="domain" description="ABC transporter" evidence="11">
    <location>
        <begin position="1096"/>
        <end position="1345"/>
    </location>
</feature>
<dbReference type="GO" id="GO:0008559">
    <property type="term" value="F:ABC-type xenobiotic transporter activity"/>
    <property type="evidence" value="ECO:0007669"/>
    <property type="project" value="TreeGrafter"/>
</dbReference>
<dbReference type="PANTHER" id="PTHR24223">
    <property type="entry name" value="ATP-BINDING CASSETTE SUB-FAMILY C"/>
    <property type="match status" value="1"/>
</dbReference>
<feature type="transmembrane region" description="Helical" evidence="10">
    <location>
        <begin position="243"/>
        <end position="264"/>
    </location>
</feature>
<dbReference type="OrthoDB" id="6500128at2759"/>
<dbReference type="InterPro" id="IPR027417">
    <property type="entry name" value="P-loop_NTPase"/>
</dbReference>
<feature type="domain" description="ABC transmembrane type-1" evidence="12">
    <location>
        <begin position="122"/>
        <end position="407"/>
    </location>
</feature>
<dbReference type="SMART" id="SM00382">
    <property type="entry name" value="AAA"/>
    <property type="match status" value="2"/>
</dbReference>
<feature type="transmembrane region" description="Helical" evidence="10">
    <location>
        <begin position="270"/>
        <end position="290"/>
    </location>
</feature>
<evidence type="ECO:0000313" key="13">
    <source>
        <dbReference type="EMBL" id="CAH2350577.1"/>
    </source>
</evidence>
<evidence type="ECO:0000256" key="8">
    <source>
        <dbReference type="ARBA" id="ARBA00023136"/>
    </source>
</evidence>
<evidence type="ECO:0000256" key="10">
    <source>
        <dbReference type="SAM" id="Phobius"/>
    </source>
</evidence>
<evidence type="ECO:0000256" key="3">
    <source>
        <dbReference type="ARBA" id="ARBA00022448"/>
    </source>
</evidence>
<dbReference type="FunFam" id="1.20.1560.10:FF:000010">
    <property type="entry name" value="Multidrug resistance-associated ABC transporter"/>
    <property type="match status" value="1"/>
</dbReference>
<dbReference type="InterPro" id="IPR011527">
    <property type="entry name" value="ABC1_TM_dom"/>
</dbReference>
<dbReference type="PROSITE" id="PS50929">
    <property type="entry name" value="ABC_TM1F"/>
    <property type="match status" value="2"/>
</dbReference>
<keyword evidence="6" id="KW-0067">ATP-binding</keyword>
<keyword evidence="3" id="KW-0813">Transport</keyword>
<dbReference type="FunFam" id="3.40.50.300:FF:000997">
    <property type="entry name" value="Multidrug resistance-associated protein 1"/>
    <property type="match status" value="1"/>
</dbReference>
<evidence type="ECO:0000256" key="6">
    <source>
        <dbReference type="ARBA" id="ARBA00022840"/>
    </source>
</evidence>
<comment type="subcellular location">
    <subcellularLocation>
        <location evidence="1">Membrane</location>
        <topology evidence="1">Multi-pass membrane protein</topology>
    </subcellularLocation>
</comment>
<dbReference type="InterPro" id="IPR003593">
    <property type="entry name" value="AAA+_ATPase"/>
</dbReference>
<dbReference type="CDD" id="cd18597">
    <property type="entry name" value="ABC_6TM_YOR1_D1_like"/>
    <property type="match status" value="1"/>
</dbReference>
<feature type="domain" description="ABC transporter" evidence="11">
    <location>
        <begin position="481"/>
        <end position="706"/>
    </location>
</feature>
<feature type="transmembrane region" description="Helical" evidence="10">
    <location>
        <begin position="775"/>
        <end position="795"/>
    </location>
</feature>
<evidence type="ECO:0000259" key="12">
    <source>
        <dbReference type="PROSITE" id="PS50929"/>
    </source>
</evidence>
<evidence type="ECO:0000256" key="1">
    <source>
        <dbReference type="ARBA" id="ARBA00004141"/>
    </source>
</evidence>
<keyword evidence="4 10" id="KW-0812">Transmembrane</keyword>
<gene>
    <name evidence="13" type="ORF">CLIB1423_02S00276</name>
</gene>
<dbReference type="Pfam" id="PF00664">
    <property type="entry name" value="ABC_membrane"/>
    <property type="match status" value="2"/>
</dbReference>
<evidence type="ECO:0000256" key="5">
    <source>
        <dbReference type="ARBA" id="ARBA00022741"/>
    </source>
</evidence>
<keyword evidence="14" id="KW-1185">Reference proteome</keyword>
<feature type="transmembrane region" description="Helical" evidence="10">
    <location>
        <begin position="121"/>
        <end position="146"/>
    </location>
</feature>
<dbReference type="InterPro" id="IPR003439">
    <property type="entry name" value="ABC_transporter-like_ATP-bd"/>
</dbReference>
<feature type="region of interest" description="Disordered" evidence="9">
    <location>
        <begin position="473"/>
        <end position="493"/>
    </location>
</feature>
<dbReference type="CDD" id="cd03250">
    <property type="entry name" value="ABCC_MRP_domain1"/>
    <property type="match status" value="1"/>
</dbReference>
<keyword evidence="7 10" id="KW-1133">Transmembrane helix</keyword>
<dbReference type="Pfam" id="PF00005">
    <property type="entry name" value="ABC_tran"/>
    <property type="match status" value="2"/>
</dbReference>
<dbReference type="CDD" id="cd18606">
    <property type="entry name" value="ABC_6TM_YOR1_D2_like"/>
    <property type="match status" value="1"/>
</dbReference>
<feature type="transmembrane region" description="Helical" evidence="10">
    <location>
        <begin position="166"/>
        <end position="186"/>
    </location>
</feature>
<dbReference type="GO" id="GO:0005524">
    <property type="term" value="F:ATP binding"/>
    <property type="evidence" value="ECO:0007669"/>
    <property type="project" value="UniProtKB-KW"/>
</dbReference>
<feature type="transmembrane region" description="Helical" evidence="10">
    <location>
        <begin position="1005"/>
        <end position="1027"/>
    </location>
</feature>
<evidence type="ECO:0000256" key="2">
    <source>
        <dbReference type="ARBA" id="ARBA00009726"/>
    </source>
</evidence>
<feature type="transmembrane region" description="Helical" evidence="10">
    <location>
        <begin position="815"/>
        <end position="840"/>
    </location>
</feature>
<accession>A0A9P0QK36</accession>
<keyword evidence="8 10" id="KW-0472">Membrane</keyword>
<dbReference type="PROSITE" id="PS00211">
    <property type="entry name" value="ABC_TRANSPORTER_1"/>
    <property type="match status" value="2"/>
</dbReference>
<dbReference type="FunFam" id="3.40.50.300:FF:000565">
    <property type="entry name" value="ABC bile acid transporter"/>
    <property type="match status" value="1"/>
</dbReference>
<evidence type="ECO:0000256" key="9">
    <source>
        <dbReference type="SAM" id="MobiDB-lite"/>
    </source>
</evidence>
<proteinExistence type="inferred from homology"/>
<dbReference type="GO" id="GO:0005886">
    <property type="term" value="C:plasma membrane"/>
    <property type="evidence" value="ECO:0007669"/>
    <property type="project" value="TreeGrafter"/>
</dbReference>
<feature type="transmembrane region" description="Helical" evidence="10">
    <location>
        <begin position="922"/>
        <end position="940"/>
    </location>
</feature>
<feature type="transmembrane region" description="Helical" evidence="10">
    <location>
        <begin position="893"/>
        <end position="916"/>
    </location>
</feature>
<dbReference type="InterPro" id="IPR017871">
    <property type="entry name" value="ABC_transporter-like_CS"/>
</dbReference>
<dbReference type="CDD" id="cd03244">
    <property type="entry name" value="ABCC_MRP_domain2"/>
    <property type="match status" value="1"/>
</dbReference>
<dbReference type="SUPFAM" id="SSF90123">
    <property type="entry name" value="ABC transporter transmembrane region"/>
    <property type="match status" value="2"/>
</dbReference>